<keyword evidence="2" id="KW-1185">Reference proteome</keyword>
<reference evidence="1 2" key="1">
    <citation type="submission" date="2016-10" db="EMBL/GenBank/DDBJ databases">
        <authorList>
            <person name="de Groot N.N."/>
        </authorList>
    </citation>
    <scope>NUCLEOTIDE SEQUENCE [LARGE SCALE GENOMIC DNA]</scope>
    <source>
        <strain evidence="1 2">CGMCC 1.8894</strain>
    </source>
</reference>
<sequence>MRKFSDAKLSTTIRTPMMTRTPYCWANRAIFAPVMRGMRFDAMFASVTLPRVSDLLCNWDLVHAS</sequence>
<dbReference type="EMBL" id="FNOM01000011">
    <property type="protein sequence ID" value="SDX58467.1"/>
    <property type="molecule type" value="Genomic_DNA"/>
</dbReference>
<gene>
    <name evidence="1" type="ORF">SAMN04488238_1112</name>
</gene>
<organism evidence="1 2">
    <name type="scientific">Roseicitreum antarcticum</name>
    <dbReference type="NCBI Taxonomy" id="564137"/>
    <lineage>
        <taxon>Bacteria</taxon>
        <taxon>Pseudomonadati</taxon>
        <taxon>Pseudomonadota</taxon>
        <taxon>Alphaproteobacteria</taxon>
        <taxon>Rhodobacterales</taxon>
        <taxon>Paracoccaceae</taxon>
        <taxon>Roseicitreum</taxon>
    </lineage>
</organism>
<dbReference type="Proteomes" id="UP000198539">
    <property type="component" value="Unassembled WGS sequence"/>
</dbReference>
<protein>
    <submittedName>
        <fullName evidence="1">Uncharacterized protein</fullName>
    </submittedName>
</protein>
<accession>A0A1H3CWG8</accession>
<evidence type="ECO:0000313" key="2">
    <source>
        <dbReference type="Proteomes" id="UP000198539"/>
    </source>
</evidence>
<proteinExistence type="predicted"/>
<evidence type="ECO:0000313" key="1">
    <source>
        <dbReference type="EMBL" id="SDX58467.1"/>
    </source>
</evidence>
<dbReference type="STRING" id="564137.SAMN04488238_1112"/>
<name>A0A1H3CWG8_9RHOB</name>
<dbReference type="AlphaFoldDB" id="A0A1H3CWG8"/>